<name>F8LB94_9BACT</name>
<dbReference type="InterPro" id="IPR032710">
    <property type="entry name" value="NTF2-like_dom_sf"/>
</dbReference>
<evidence type="ECO:0000259" key="1">
    <source>
        <dbReference type="Pfam" id="PF17775"/>
    </source>
</evidence>
<dbReference type="InterPro" id="IPR048469">
    <property type="entry name" value="YchJ-like_M"/>
</dbReference>
<dbReference type="Pfam" id="PF17775">
    <property type="entry name" value="YchJ_M-like"/>
    <property type="match status" value="1"/>
</dbReference>
<reference evidence="2" key="1">
    <citation type="submission" date="2011-05" db="EMBL/GenBank/DDBJ databases">
        <title>Unity in variety -- the pan-genome of the Chlamydiae.</title>
        <authorList>
            <person name="Collingro A."/>
            <person name="Tischler P."/>
            <person name="Weinmaier T."/>
            <person name="Penz T."/>
            <person name="Heinz E."/>
            <person name="Brunham R.C."/>
            <person name="Read T.D."/>
            <person name="Bavoil P.M."/>
            <person name="Sachse K."/>
            <person name="Kahane S."/>
            <person name="Friedman M.G."/>
            <person name="Rattei T."/>
            <person name="Myers G.S.A."/>
            <person name="Horn M."/>
        </authorList>
    </citation>
    <scope>NUCLEOTIDE SEQUENCE</scope>
    <source>
        <strain evidence="2">2032/99</strain>
    </source>
</reference>
<protein>
    <submittedName>
        <fullName evidence="2">UPF0225 protein ychJ</fullName>
    </submittedName>
</protein>
<dbReference type="Gene3D" id="3.10.450.50">
    <property type="match status" value="1"/>
</dbReference>
<organism evidence="2">
    <name type="scientific">Waddlia chondrophila 2032/99</name>
    <dbReference type="NCBI Taxonomy" id="765953"/>
    <lineage>
        <taxon>Bacteria</taxon>
        <taxon>Pseudomonadati</taxon>
        <taxon>Chlamydiota</taxon>
        <taxon>Chlamydiia</taxon>
        <taxon>Parachlamydiales</taxon>
        <taxon>Waddliaceae</taxon>
        <taxon>Waddlia</taxon>
    </lineage>
</organism>
<dbReference type="AlphaFoldDB" id="F8LB94"/>
<dbReference type="EMBL" id="FR872637">
    <property type="protein sequence ID" value="CCB90758.1"/>
    <property type="molecule type" value="Genomic_DNA"/>
</dbReference>
<evidence type="ECO:0000313" key="2">
    <source>
        <dbReference type="EMBL" id="CCB90758.1"/>
    </source>
</evidence>
<sequence>MRSRYAAYALNLPDYIIKTTHPDNPAYQSNQKKWTKELQAFSIHTQFIGLEIFTFTEKKNEAFVTFKATLSQNGQDISFTEKSRFLKKNNQWLYASGIVSINSRL</sequence>
<dbReference type="SUPFAM" id="SSF54427">
    <property type="entry name" value="NTF2-like"/>
    <property type="match status" value="1"/>
</dbReference>
<feature type="domain" description="YchJ-like middle NTF2-like" evidence="1">
    <location>
        <begin position="1"/>
        <end position="97"/>
    </location>
</feature>
<proteinExistence type="predicted"/>
<gene>
    <name evidence="2" type="primary">ychJ</name>
    <name evidence="2" type="ORF">WCH_CS16610</name>
</gene>
<accession>F8LB94</accession>